<feature type="transmembrane region" description="Helical" evidence="5">
    <location>
        <begin position="12"/>
        <end position="29"/>
    </location>
</feature>
<gene>
    <name evidence="6" type="ORF">AKO1_003989</name>
</gene>
<dbReference type="GO" id="GO:0004602">
    <property type="term" value="F:glutathione peroxidase activity"/>
    <property type="evidence" value="ECO:0007669"/>
    <property type="project" value="TreeGrafter"/>
</dbReference>
<comment type="subcellular location">
    <subcellularLocation>
        <location evidence="1">Membrane</location>
        <topology evidence="1">Multi-pass membrane protein</topology>
    </subcellularLocation>
</comment>
<dbReference type="Proteomes" id="UP001431209">
    <property type="component" value="Unassembled WGS sequence"/>
</dbReference>
<dbReference type="InterPro" id="IPR001129">
    <property type="entry name" value="Membr-assoc_MAPEG"/>
</dbReference>
<feature type="transmembrane region" description="Helical" evidence="5">
    <location>
        <begin position="78"/>
        <end position="102"/>
    </location>
</feature>
<dbReference type="GO" id="GO:0005635">
    <property type="term" value="C:nuclear envelope"/>
    <property type="evidence" value="ECO:0007669"/>
    <property type="project" value="TreeGrafter"/>
</dbReference>
<evidence type="ECO:0000256" key="4">
    <source>
        <dbReference type="ARBA" id="ARBA00023136"/>
    </source>
</evidence>
<evidence type="ECO:0000256" key="3">
    <source>
        <dbReference type="ARBA" id="ARBA00022989"/>
    </source>
</evidence>
<dbReference type="Pfam" id="PF01124">
    <property type="entry name" value="MAPEG"/>
    <property type="match status" value="1"/>
</dbReference>
<keyword evidence="2 5" id="KW-0812">Transmembrane</keyword>
<comment type="caution">
    <text evidence="6">The sequence shown here is derived from an EMBL/GenBank/DDBJ whole genome shotgun (WGS) entry which is preliminary data.</text>
</comment>
<name>A0AAW2ZS25_9EUKA</name>
<dbReference type="InterPro" id="IPR050997">
    <property type="entry name" value="MAPEG"/>
</dbReference>
<evidence type="ECO:0000256" key="2">
    <source>
        <dbReference type="ARBA" id="ARBA00022692"/>
    </source>
</evidence>
<keyword evidence="7" id="KW-1185">Reference proteome</keyword>
<evidence type="ECO:0000313" key="6">
    <source>
        <dbReference type="EMBL" id="KAL0491526.1"/>
    </source>
</evidence>
<dbReference type="PANTHER" id="PTHR10250">
    <property type="entry name" value="MICROSOMAL GLUTATHIONE S-TRANSFERASE"/>
    <property type="match status" value="1"/>
</dbReference>
<feature type="transmembrane region" description="Helical" evidence="5">
    <location>
        <begin position="123"/>
        <end position="140"/>
    </location>
</feature>
<organism evidence="6 7">
    <name type="scientific">Acrasis kona</name>
    <dbReference type="NCBI Taxonomy" id="1008807"/>
    <lineage>
        <taxon>Eukaryota</taxon>
        <taxon>Discoba</taxon>
        <taxon>Heterolobosea</taxon>
        <taxon>Tetramitia</taxon>
        <taxon>Eutetramitia</taxon>
        <taxon>Acrasidae</taxon>
        <taxon>Acrasis</taxon>
    </lineage>
</organism>
<evidence type="ECO:0000313" key="7">
    <source>
        <dbReference type="Proteomes" id="UP001431209"/>
    </source>
</evidence>
<dbReference type="EMBL" id="JAOPGA020001810">
    <property type="protein sequence ID" value="KAL0491526.1"/>
    <property type="molecule type" value="Genomic_DNA"/>
</dbReference>
<evidence type="ECO:0000256" key="5">
    <source>
        <dbReference type="SAM" id="Phobius"/>
    </source>
</evidence>
<sequence>MVAITLTEQHGYVLAVAVLSVIVNMWHGFNTSSYRKAAKIEYPTAYASEELANTDIKAKRFNCAQRAHANYLENWTNFLVLLLVSGISFPTFSAIAGVVFLFGRVIYTIGYSSGDPSQRMKGAIAYLGFFPLLVRYLLTLKD</sequence>
<keyword evidence="4 5" id="KW-0472">Membrane</keyword>
<dbReference type="PANTHER" id="PTHR10250:SF26">
    <property type="entry name" value="GLUTATHIONE S-TRANSFERASE 3, MITOCHONDRIAL"/>
    <property type="match status" value="1"/>
</dbReference>
<dbReference type="GO" id="GO:0004364">
    <property type="term" value="F:glutathione transferase activity"/>
    <property type="evidence" value="ECO:0007669"/>
    <property type="project" value="TreeGrafter"/>
</dbReference>
<accession>A0AAW2ZS25</accession>
<dbReference type="GO" id="GO:0005783">
    <property type="term" value="C:endoplasmic reticulum"/>
    <property type="evidence" value="ECO:0007669"/>
    <property type="project" value="TreeGrafter"/>
</dbReference>
<protein>
    <submittedName>
        <fullName evidence="6">Glutathione S-transferase</fullName>
    </submittedName>
</protein>
<reference evidence="6 7" key="1">
    <citation type="submission" date="2024-03" db="EMBL/GenBank/DDBJ databases">
        <title>The Acrasis kona genome and developmental transcriptomes reveal deep origins of eukaryotic multicellular pathways.</title>
        <authorList>
            <person name="Sheikh S."/>
            <person name="Fu C.-J."/>
            <person name="Brown M.W."/>
            <person name="Baldauf S.L."/>
        </authorList>
    </citation>
    <scope>NUCLEOTIDE SEQUENCE [LARGE SCALE GENOMIC DNA]</scope>
    <source>
        <strain evidence="6 7">ATCC MYA-3509</strain>
    </source>
</reference>
<dbReference type="GO" id="GO:0016020">
    <property type="term" value="C:membrane"/>
    <property type="evidence" value="ECO:0007669"/>
    <property type="project" value="UniProtKB-SubCell"/>
</dbReference>
<dbReference type="AlphaFoldDB" id="A0AAW2ZS25"/>
<dbReference type="SUPFAM" id="SSF161084">
    <property type="entry name" value="MAPEG domain-like"/>
    <property type="match status" value="1"/>
</dbReference>
<proteinExistence type="predicted"/>
<dbReference type="InterPro" id="IPR023352">
    <property type="entry name" value="MAPEG-like_dom_sf"/>
</dbReference>
<dbReference type="GO" id="GO:0006691">
    <property type="term" value="P:leukotriene metabolic process"/>
    <property type="evidence" value="ECO:0007669"/>
    <property type="project" value="UniProtKB-ARBA"/>
</dbReference>
<keyword evidence="3 5" id="KW-1133">Transmembrane helix</keyword>
<evidence type="ECO:0000256" key="1">
    <source>
        <dbReference type="ARBA" id="ARBA00004141"/>
    </source>
</evidence>
<dbReference type="Gene3D" id="1.20.120.550">
    <property type="entry name" value="Membrane associated eicosanoid/glutathione metabolism-like domain"/>
    <property type="match status" value="1"/>
</dbReference>